<dbReference type="GeneID" id="80920114"/>
<evidence type="ECO:0008006" key="3">
    <source>
        <dbReference type="Google" id="ProtNLM"/>
    </source>
</evidence>
<accession>A0AA35ISC8</accession>
<dbReference type="GO" id="GO:0034272">
    <property type="term" value="C:phosphatidylinositol 3-kinase complex, class III, type II"/>
    <property type="evidence" value="ECO:0007669"/>
    <property type="project" value="InterPro"/>
</dbReference>
<dbReference type="InterPro" id="IPR040939">
    <property type="entry name" value="Vps38"/>
</dbReference>
<proteinExistence type="predicted"/>
<keyword evidence="2" id="KW-1185">Reference proteome</keyword>
<gene>
    <name evidence="1" type="primary">SMKI12G4100</name>
    <name evidence="1" type="ORF">SMKI_12G4100</name>
</gene>
<organism evidence="1 2">
    <name type="scientific">Saccharomyces mikatae IFO 1815</name>
    <dbReference type="NCBI Taxonomy" id="226126"/>
    <lineage>
        <taxon>Eukaryota</taxon>
        <taxon>Fungi</taxon>
        <taxon>Dikarya</taxon>
        <taxon>Ascomycota</taxon>
        <taxon>Saccharomycotina</taxon>
        <taxon>Saccharomycetes</taxon>
        <taxon>Saccharomycetales</taxon>
        <taxon>Saccharomycetaceae</taxon>
        <taxon>Saccharomyces</taxon>
    </lineage>
</organism>
<dbReference type="Pfam" id="PF17649">
    <property type="entry name" value="VPS38"/>
    <property type="match status" value="1"/>
</dbReference>
<sequence length="439" mass="50829">MNQFLLSRRQRHLRVICFHNISLFKTNGNSLLMKKYGGLFVPCFFVLESIRGELLYVSEVQSDSLRKLCFQELPKLTGASTMIILKLVGRVPSEVLCEISFDKRSSLGDKWCILCTYTIDLNKLQPINEDAVLITGTNTPVLGLIDGSYTLLIENTKPIKGPVSLHKRNISQVKIKSSLAYSSLLKLNKLLEYSSQVHEEINDISKKIEQGFPLHKNQNHWYIKTVQKSIKSLQSETLQRKTKKTHMEMTQLENSDTINHSKTELSLISQDEPINDDYGSIYSRFVQIKDRLDQLRFKKLYQLVKIFHSTDLFNPDRGFVRFNRPSSISNIINVLNLKPLNIGILFRQADESARHREYINSQLGYYLLFLHLTATQIFKAPLPYKLMYYGSTSVIESQYPFYFTDSMIAKHQAKLIRAMHYFNADILQFKQVLENYCPT</sequence>
<dbReference type="Proteomes" id="UP001161438">
    <property type="component" value="Chromosome 12"/>
</dbReference>
<protein>
    <recommendedName>
        <fullName evidence="3">Vacuolar protein sorting-associated protein 38</fullName>
    </recommendedName>
</protein>
<evidence type="ECO:0000313" key="2">
    <source>
        <dbReference type="Proteomes" id="UP001161438"/>
    </source>
</evidence>
<reference evidence="1" key="1">
    <citation type="submission" date="2022-10" db="EMBL/GenBank/DDBJ databases">
        <authorList>
            <person name="Byrne P K."/>
        </authorList>
    </citation>
    <scope>NUCLEOTIDE SEQUENCE</scope>
    <source>
        <strain evidence="1">IFO1815</strain>
    </source>
</reference>
<evidence type="ECO:0000313" key="1">
    <source>
        <dbReference type="EMBL" id="CAI4035260.1"/>
    </source>
</evidence>
<dbReference type="RefSeq" id="XP_056078380.1">
    <property type="nucleotide sequence ID" value="XM_056224464.1"/>
</dbReference>
<name>A0AA35ISC8_SACMI</name>
<dbReference type="EMBL" id="OX365768">
    <property type="protein sequence ID" value="CAI4035260.1"/>
    <property type="molecule type" value="Genomic_DNA"/>
</dbReference>
<dbReference type="AlphaFoldDB" id="A0AA35ISC8"/>